<dbReference type="InterPro" id="IPR032466">
    <property type="entry name" value="Metal_Hydrolase"/>
</dbReference>
<keyword evidence="3" id="KW-0378">Hydrolase</keyword>
<feature type="domain" description="Amidohydrolase-related" evidence="2">
    <location>
        <begin position="82"/>
        <end position="265"/>
    </location>
</feature>
<feature type="chain" id="PRO_5016338672" evidence="1">
    <location>
        <begin position="19"/>
        <end position="270"/>
    </location>
</feature>
<dbReference type="SUPFAM" id="SSF51556">
    <property type="entry name" value="Metallo-dependent hydrolases"/>
    <property type="match status" value="1"/>
</dbReference>
<reference evidence="3 4" key="1">
    <citation type="submission" date="2018-05" db="EMBL/GenBank/DDBJ databases">
        <title>Leucothrix arctica sp. nov., isolated from Arctic seawater.</title>
        <authorList>
            <person name="Choi A."/>
            <person name="Baek K."/>
        </authorList>
    </citation>
    <scope>NUCLEOTIDE SEQUENCE [LARGE SCALE GENOMIC DNA]</scope>
    <source>
        <strain evidence="3 4">JCM 18388</strain>
    </source>
</reference>
<proteinExistence type="predicted"/>
<evidence type="ECO:0000256" key="1">
    <source>
        <dbReference type="SAM" id="SignalP"/>
    </source>
</evidence>
<dbReference type="Pfam" id="PF04909">
    <property type="entry name" value="Amidohydro_2"/>
    <property type="match status" value="1"/>
</dbReference>
<keyword evidence="1" id="KW-0732">Signal</keyword>
<dbReference type="EMBL" id="QGKM01000116">
    <property type="protein sequence ID" value="PWQ92126.1"/>
    <property type="molecule type" value="Genomic_DNA"/>
</dbReference>
<evidence type="ECO:0000259" key="2">
    <source>
        <dbReference type="Pfam" id="PF04909"/>
    </source>
</evidence>
<sequence length="270" mass="30658">MKYPLILTLSLLSSIAAAESMPVFDAHIHYSHDAVIQVPPAEAAALLRQAGVKKALISSSDDDGTQKIYQQAPEIVVPALRPYRRRGEISTWMNDPTVIDYVEARLAKYKYKALGEFHAYGADIETPVLQHMIALAKQHDLLLHAHSDADAIDRIFKTFPQARVLWAHSGFDRPDEIRAMLRKHKNLWSDLAFRNDQASNGKVPDEWRAAFEEFPDRFMVGTDTFAPERWYYIASHAEYTRGWLKDLPPVLARKIAFENADKMLGTKNGK</sequence>
<keyword evidence="4" id="KW-1185">Reference proteome</keyword>
<dbReference type="RefSeq" id="WP_109839950.1">
    <property type="nucleotide sequence ID" value="NZ_QGKM01000116.1"/>
</dbReference>
<dbReference type="InterPro" id="IPR006680">
    <property type="entry name" value="Amidohydro-rel"/>
</dbReference>
<protein>
    <submittedName>
        <fullName evidence="3">Amidohydrolase</fullName>
    </submittedName>
</protein>
<gene>
    <name evidence="3" type="ORF">DKW60_22765</name>
</gene>
<dbReference type="Gene3D" id="3.20.20.140">
    <property type="entry name" value="Metal-dependent hydrolases"/>
    <property type="match status" value="1"/>
</dbReference>
<dbReference type="AlphaFoldDB" id="A0A317C0E5"/>
<feature type="signal peptide" evidence="1">
    <location>
        <begin position="1"/>
        <end position="18"/>
    </location>
</feature>
<organism evidence="3 4">
    <name type="scientific">Leucothrix pacifica</name>
    <dbReference type="NCBI Taxonomy" id="1247513"/>
    <lineage>
        <taxon>Bacteria</taxon>
        <taxon>Pseudomonadati</taxon>
        <taxon>Pseudomonadota</taxon>
        <taxon>Gammaproteobacteria</taxon>
        <taxon>Thiotrichales</taxon>
        <taxon>Thiotrichaceae</taxon>
        <taxon>Leucothrix</taxon>
    </lineage>
</organism>
<dbReference type="GO" id="GO:0016787">
    <property type="term" value="F:hydrolase activity"/>
    <property type="evidence" value="ECO:0007669"/>
    <property type="project" value="UniProtKB-KW"/>
</dbReference>
<accession>A0A317C0E5</accession>
<evidence type="ECO:0000313" key="3">
    <source>
        <dbReference type="EMBL" id="PWQ92126.1"/>
    </source>
</evidence>
<name>A0A317C0E5_9GAMM</name>
<comment type="caution">
    <text evidence="3">The sequence shown here is derived from an EMBL/GenBank/DDBJ whole genome shotgun (WGS) entry which is preliminary data.</text>
</comment>
<dbReference type="OrthoDB" id="3982782at2"/>
<dbReference type="Proteomes" id="UP000245539">
    <property type="component" value="Unassembled WGS sequence"/>
</dbReference>
<evidence type="ECO:0000313" key="4">
    <source>
        <dbReference type="Proteomes" id="UP000245539"/>
    </source>
</evidence>